<feature type="domain" description="Acyl-CoA dehydrogenase/oxidase N-terminal" evidence="15">
    <location>
        <begin position="48"/>
        <end position="145"/>
    </location>
</feature>
<dbReference type="InterPro" id="IPR013786">
    <property type="entry name" value="AcylCoA_DH/ox_N"/>
</dbReference>
<comment type="subcellular location">
    <subcellularLocation>
        <location evidence="1">Cytoplasm</location>
    </subcellularLocation>
</comment>
<evidence type="ECO:0000259" key="14">
    <source>
        <dbReference type="Pfam" id="PF02770"/>
    </source>
</evidence>
<dbReference type="NCBIfam" id="TIGR04022">
    <property type="entry name" value="sulfur_SfnB"/>
    <property type="match status" value="1"/>
</dbReference>
<dbReference type="PANTHER" id="PTHR43884">
    <property type="entry name" value="ACYL-COA DEHYDROGENASE"/>
    <property type="match status" value="1"/>
</dbReference>
<evidence type="ECO:0000256" key="8">
    <source>
        <dbReference type="ARBA" id="ARBA00034317"/>
    </source>
</evidence>
<dbReference type="Pfam" id="PF08028">
    <property type="entry name" value="Acyl-CoA_dh_2"/>
    <property type="match status" value="1"/>
</dbReference>
<dbReference type="InterPro" id="IPR046373">
    <property type="entry name" value="Acyl-CoA_Oxase/DH_mid-dom_sf"/>
</dbReference>
<dbReference type="GO" id="GO:0005737">
    <property type="term" value="C:cytoplasm"/>
    <property type="evidence" value="ECO:0007669"/>
    <property type="project" value="UniProtKB-SubCell"/>
</dbReference>
<evidence type="ECO:0000256" key="5">
    <source>
        <dbReference type="ARBA" id="ARBA00023002"/>
    </source>
</evidence>
<dbReference type="PANTHER" id="PTHR43884:SF12">
    <property type="entry name" value="ISOVALERYL-COA DEHYDROGENASE, MITOCHONDRIAL-RELATED"/>
    <property type="match status" value="1"/>
</dbReference>
<evidence type="ECO:0000256" key="11">
    <source>
        <dbReference type="ARBA" id="ARBA00047859"/>
    </source>
</evidence>
<feature type="domain" description="Acyl-CoA oxidase/dehydrogenase middle" evidence="14">
    <location>
        <begin position="157"/>
        <end position="240"/>
    </location>
</feature>
<evidence type="ECO:0000259" key="16">
    <source>
        <dbReference type="Pfam" id="PF08028"/>
    </source>
</evidence>
<evidence type="ECO:0000259" key="15">
    <source>
        <dbReference type="Pfam" id="PF02771"/>
    </source>
</evidence>
<evidence type="ECO:0000256" key="12">
    <source>
        <dbReference type="ARBA" id="ARBA00048445"/>
    </source>
</evidence>
<dbReference type="InterPro" id="IPR013107">
    <property type="entry name" value="Acyl-CoA_DH_C"/>
</dbReference>
<dbReference type="GO" id="GO:0050660">
    <property type="term" value="F:flavin adenine dinucleotide binding"/>
    <property type="evidence" value="ECO:0007669"/>
    <property type="project" value="InterPro"/>
</dbReference>
<dbReference type="GO" id="GO:0004497">
    <property type="term" value="F:monooxygenase activity"/>
    <property type="evidence" value="ECO:0007669"/>
    <property type="project" value="UniProtKB-KW"/>
</dbReference>
<comment type="similarity">
    <text evidence="8">Belongs to the DszC flavin monooxygenase family.</text>
</comment>
<name>A0A423ICV6_9PSED</name>
<keyword evidence="4" id="KW-0547">Nucleotide-binding</keyword>
<dbReference type="InterPro" id="IPR006091">
    <property type="entry name" value="Acyl-CoA_Oxase/DH_mid-dom"/>
</dbReference>
<dbReference type="Pfam" id="PF02770">
    <property type="entry name" value="Acyl-CoA_dh_M"/>
    <property type="match status" value="1"/>
</dbReference>
<dbReference type="AlphaFoldDB" id="A0A423ICV6"/>
<comment type="catalytic activity">
    <reaction evidence="12">
        <text>dibenzothiophene 5-oxide + FMNH2 + O2 = dibenzothiophene 5,5-dioxide + FMN + H2O + H(+)</text>
        <dbReference type="Rhea" id="RHEA:49080"/>
        <dbReference type="ChEBI" id="CHEBI:15377"/>
        <dbReference type="ChEBI" id="CHEBI:15378"/>
        <dbReference type="ChEBI" id="CHEBI:15379"/>
        <dbReference type="ChEBI" id="CHEBI:23683"/>
        <dbReference type="ChEBI" id="CHEBI:57618"/>
        <dbReference type="ChEBI" id="CHEBI:58210"/>
        <dbReference type="ChEBI" id="CHEBI:90356"/>
    </reaction>
</comment>
<keyword evidence="2" id="KW-0285">Flavoprotein</keyword>
<evidence type="ECO:0000313" key="18">
    <source>
        <dbReference type="Proteomes" id="UP000285636"/>
    </source>
</evidence>
<protein>
    <recommendedName>
        <fullName evidence="10">Dibenzothiophene monooxygenase</fullName>
        <ecNumber evidence="9">1.14.14.21</ecNumber>
    </recommendedName>
</protein>
<keyword evidence="5" id="KW-0560">Oxidoreductase</keyword>
<dbReference type="SUPFAM" id="SSF56645">
    <property type="entry name" value="Acyl-CoA dehydrogenase NM domain-like"/>
    <property type="match status" value="1"/>
</dbReference>
<dbReference type="InterPro" id="IPR023922">
    <property type="entry name" value="S04_starv_induced_SfnB"/>
</dbReference>
<dbReference type="InterPro" id="IPR037069">
    <property type="entry name" value="AcylCoA_DH/ox_N_sf"/>
</dbReference>
<evidence type="ECO:0000313" key="17">
    <source>
        <dbReference type="EMBL" id="RON23316.1"/>
    </source>
</evidence>
<dbReference type="PIRSF" id="PIRSF016578">
    <property type="entry name" value="HsaA"/>
    <property type="match status" value="1"/>
</dbReference>
<evidence type="ECO:0000256" key="2">
    <source>
        <dbReference type="ARBA" id="ARBA00022630"/>
    </source>
</evidence>
<dbReference type="Gene3D" id="2.40.110.10">
    <property type="entry name" value="Butyryl-CoA Dehydrogenase, subunit A, domain 2"/>
    <property type="match status" value="1"/>
</dbReference>
<evidence type="ECO:0000256" key="9">
    <source>
        <dbReference type="ARBA" id="ARBA00034328"/>
    </source>
</evidence>
<dbReference type="GO" id="GO:0006552">
    <property type="term" value="P:L-leucine catabolic process"/>
    <property type="evidence" value="ECO:0007669"/>
    <property type="project" value="TreeGrafter"/>
</dbReference>
<comment type="catalytic activity">
    <reaction evidence="11">
        <text>dibenzothiophene + FMNH2 + O2 = dibenzothiophene 5-oxide + FMN + H2O + H(+)</text>
        <dbReference type="Rhea" id="RHEA:49076"/>
        <dbReference type="ChEBI" id="CHEBI:15377"/>
        <dbReference type="ChEBI" id="CHEBI:15378"/>
        <dbReference type="ChEBI" id="CHEBI:15379"/>
        <dbReference type="ChEBI" id="CHEBI:23681"/>
        <dbReference type="ChEBI" id="CHEBI:23683"/>
        <dbReference type="ChEBI" id="CHEBI:57618"/>
        <dbReference type="ChEBI" id="CHEBI:58210"/>
    </reaction>
</comment>
<keyword evidence="6" id="KW-0503">Monooxygenase</keyword>
<comment type="catalytic activity">
    <reaction evidence="13">
        <text>dibenzothiophene + 2 FMNH2 + 2 O2 = dibenzothiophene 5,5-dioxide + 2 FMN + 2 H2O + 2 H(+)</text>
        <dbReference type="Rhea" id="RHEA:49072"/>
        <dbReference type="ChEBI" id="CHEBI:15377"/>
        <dbReference type="ChEBI" id="CHEBI:15378"/>
        <dbReference type="ChEBI" id="CHEBI:15379"/>
        <dbReference type="ChEBI" id="CHEBI:23681"/>
        <dbReference type="ChEBI" id="CHEBI:57618"/>
        <dbReference type="ChEBI" id="CHEBI:58210"/>
        <dbReference type="ChEBI" id="CHEBI:90356"/>
        <dbReference type="EC" id="1.14.14.21"/>
    </reaction>
</comment>
<comment type="pathway">
    <text evidence="7">Sulfur metabolism; dibenzothiophene degradation.</text>
</comment>
<dbReference type="Gene3D" id="1.10.540.10">
    <property type="entry name" value="Acyl-CoA dehydrogenase/oxidase, N-terminal domain"/>
    <property type="match status" value="1"/>
</dbReference>
<dbReference type="InterPro" id="IPR036250">
    <property type="entry name" value="AcylCo_DH-like_C"/>
</dbReference>
<reference evidence="17 18" key="1">
    <citation type="submission" date="2016-10" db="EMBL/GenBank/DDBJ databases">
        <title>Comparative genome analysis of multiple Pseudomonas spp. focuses on biocontrol and plant growth promoting traits.</title>
        <authorList>
            <person name="Tao X.-Y."/>
            <person name="Taylor C.G."/>
        </authorList>
    </citation>
    <scope>NUCLEOTIDE SEQUENCE [LARGE SCALE GENOMIC DNA]</scope>
    <source>
        <strain evidence="17 18">38D7</strain>
    </source>
</reference>
<gene>
    <name evidence="17" type="ORF">BK660_05925</name>
</gene>
<dbReference type="Proteomes" id="UP000285636">
    <property type="component" value="Unassembled WGS sequence"/>
</dbReference>
<feature type="domain" description="Acyl-CoA dehydrogenase C-terminal" evidence="16">
    <location>
        <begin position="269"/>
        <end position="401"/>
    </location>
</feature>
<sequence length="426" mass="46698">MGDGPRHRSCNGSVKHCCPDPHMPESAVYPINPPAAHRIADEAEALRVAERVAAVLLEQDAERDRTRQVPDEIVDLYSNSGLWGISVPREFGGAQVSYAVLAQVIAIISAADPSLGQIPQNHYCLLEDIRLQGTPEQQAHFFELALQGHRFANALSETGGKNVQDIQATIRRYGDGHVINGRKGYCTGSLYAHWLAVLALDEEQKGQLAFVERGTQGLVIVDDWDSIGQRTTSSGTVLAEDLHVCAFNLFPTYRSYETPTLAGPFAQLTTAAIDAGIARAALRDTIAFVQQFARPWIDAGVEKASEDPLTIIQVGGLEIRLEAAEALLERAGRALDAARPAPDEDNVAQASLAVAKAKVLTTEIAIEASNKLFELGGTRSTLKKHNFDRHWRNARVHTLHDPVRWKYHVVGNWLLNGVKPPRHDWS</sequence>
<evidence type="ECO:0000256" key="1">
    <source>
        <dbReference type="ARBA" id="ARBA00004496"/>
    </source>
</evidence>
<dbReference type="GO" id="GO:0008470">
    <property type="term" value="F:3-methylbutanoyl-CoA dehydrogenase activity"/>
    <property type="evidence" value="ECO:0007669"/>
    <property type="project" value="TreeGrafter"/>
</dbReference>
<evidence type="ECO:0000256" key="4">
    <source>
        <dbReference type="ARBA" id="ARBA00022741"/>
    </source>
</evidence>
<evidence type="ECO:0000256" key="6">
    <source>
        <dbReference type="ARBA" id="ARBA00023033"/>
    </source>
</evidence>
<dbReference type="InterPro" id="IPR009100">
    <property type="entry name" value="AcylCoA_DH/oxidase_NM_dom_sf"/>
</dbReference>
<dbReference type="EC" id="1.14.14.21" evidence="9"/>
<evidence type="ECO:0000256" key="13">
    <source>
        <dbReference type="ARBA" id="ARBA00049456"/>
    </source>
</evidence>
<dbReference type="Gene3D" id="1.20.140.10">
    <property type="entry name" value="Butyryl-CoA Dehydrogenase, subunit A, domain 3"/>
    <property type="match status" value="1"/>
</dbReference>
<evidence type="ECO:0000256" key="10">
    <source>
        <dbReference type="ARBA" id="ARBA00034345"/>
    </source>
</evidence>
<dbReference type="SUPFAM" id="SSF47203">
    <property type="entry name" value="Acyl-CoA dehydrogenase C-terminal domain-like"/>
    <property type="match status" value="1"/>
</dbReference>
<proteinExistence type="inferred from homology"/>
<organism evidence="17 18">
    <name type="scientific">Pseudomonas brassicacearum</name>
    <dbReference type="NCBI Taxonomy" id="930166"/>
    <lineage>
        <taxon>Bacteria</taxon>
        <taxon>Pseudomonadati</taxon>
        <taxon>Pseudomonadota</taxon>
        <taxon>Gammaproteobacteria</taxon>
        <taxon>Pseudomonadales</taxon>
        <taxon>Pseudomonadaceae</taxon>
        <taxon>Pseudomonas</taxon>
    </lineage>
</organism>
<keyword evidence="3" id="KW-0288">FMN</keyword>
<evidence type="ECO:0000256" key="7">
    <source>
        <dbReference type="ARBA" id="ARBA00034307"/>
    </source>
</evidence>
<accession>A0A423ICV6</accession>
<comment type="caution">
    <text evidence="17">The sequence shown here is derived from an EMBL/GenBank/DDBJ whole genome shotgun (WGS) entry which is preliminary data.</text>
</comment>
<dbReference type="EMBL" id="MOBK01000002">
    <property type="protein sequence ID" value="RON23316.1"/>
    <property type="molecule type" value="Genomic_DNA"/>
</dbReference>
<evidence type="ECO:0000256" key="3">
    <source>
        <dbReference type="ARBA" id="ARBA00022643"/>
    </source>
</evidence>
<dbReference type="Pfam" id="PF02771">
    <property type="entry name" value="Acyl-CoA_dh_N"/>
    <property type="match status" value="1"/>
</dbReference>